<evidence type="ECO:0000256" key="3">
    <source>
        <dbReference type="ARBA" id="ARBA00048782"/>
    </source>
</evidence>
<feature type="chain" id="PRO_5009294121" description="Peptide methionine sulfoxide reductase MsrA" evidence="5">
    <location>
        <begin position="27"/>
        <end position="227"/>
    </location>
</feature>
<sequence length="227" mass="24765">MTNILRSTRTLLSSALLSIAVLGCQAATHGTIPAAKVDDTLAAKPGRETAIFAGGCFWGTQAVFQRVRGVISTTAGYDGGLASTATYDQVTTETTNHAESVKVVFDPSRITFGKLLQIFFAVHDPTTLNRQGNDVGTSYRSAIFFTTPDQQRIAQAYIAQLDEAHAFPHKIVTAVTKNTGFFDGEDYHQDYALKNPNDTYILVCDRPKIATLKSEFPDLFVEYTGKK</sequence>
<dbReference type="InterPro" id="IPR002569">
    <property type="entry name" value="Met_Sox_Rdtase_MsrA_dom"/>
</dbReference>
<accession>A0A1H6BQG4</accession>
<feature type="active site" evidence="4">
    <location>
        <position position="56"/>
    </location>
</feature>
<dbReference type="Pfam" id="PF01625">
    <property type="entry name" value="PMSR"/>
    <property type="match status" value="1"/>
</dbReference>
<dbReference type="HAMAP" id="MF_01401">
    <property type="entry name" value="MsrA"/>
    <property type="match status" value="1"/>
</dbReference>
<organism evidence="7 8">
    <name type="scientific">Bryocella elongata</name>
    <dbReference type="NCBI Taxonomy" id="863522"/>
    <lineage>
        <taxon>Bacteria</taxon>
        <taxon>Pseudomonadati</taxon>
        <taxon>Acidobacteriota</taxon>
        <taxon>Terriglobia</taxon>
        <taxon>Terriglobales</taxon>
        <taxon>Acidobacteriaceae</taxon>
        <taxon>Bryocella</taxon>
    </lineage>
</organism>
<keyword evidence="1 4" id="KW-0560">Oxidoreductase</keyword>
<name>A0A1H6BQG4_9BACT</name>
<comment type="function">
    <text evidence="4">Has an important function as a repair enzyme for proteins that have been inactivated by oxidation. Catalyzes the reversible oxidation-reduction of methionine sulfoxide in proteins to methionine.</text>
</comment>
<dbReference type="PANTHER" id="PTHR43774">
    <property type="entry name" value="PEPTIDE METHIONINE SULFOXIDE REDUCTASE"/>
    <property type="match status" value="1"/>
</dbReference>
<feature type="signal peptide" evidence="5">
    <location>
        <begin position="1"/>
        <end position="26"/>
    </location>
</feature>
<dbReference type="RefSeq" id="WP_103934760.1">
    <property type="nucleotide sequence ID" value="NZ_FNVA01000007.1"/>
</dbReference>
<evidence type="ECO:0000313" key="7">
    <source>
        <dbReference type="EMBL" id="SEG62872.1"/>
    </source>
</evidence>
<dbReference type="Gene3D" id="3.30.1060.10">
    <property type="entry name" value="Peptide methionine sulphoxide reductase MsrA"/>
    <property type="match status" value="1"/>
</dbReference>
<dbReference type="PANTHER" id="PTHR43774:SF1">
    <property type="entry name" value="PEPTIDE METHIONINE SULFOXIDE REDUCTASE MSRA 2"/>
    <property type="match status" value="1"/>
</dbReference>
<gene>
    <name evidence="4" type="primary">msrA</name>
    <name evidence="7" type="ORF">SAMN05421819_3925</name>
</gene>
<comment type="similarity">
    <text evidence="4">Belongs to the MsrA Met sulfoxide reductase family.</text>
</comment>
<dbReference type="NCBIfam" id="TIGR00401">
    <property type="entry name" value="msrA"/>
    <property type="match status" value="1"/>
</dbReference>
<evidence type="ECO:0000259" key="6">
    <source>
        <dbReference type="Pfam" id="PF01625"/>
    </source>
</evidence>
<dbReference type="AlphaFoldDB" id="A0A1H6BQG4"/>
<evidence type="ECO:0000256" key="4">
    <source>
        <dbReference type="HAMAP-Rule" id="MF_01401"/>
    </source>
</evidence>
<comment type="catalytic activity">
    <reaction evidence="2 4">
        <text>L-methionyl-[protein] + [thioredoxin]-disulfide + H2O = L-methionyl-(S)-S-oxide-[protein] + [thioredoxin]-dithiol</text>
        <dbReference type="Rhea" id="RHEA:14217"/>
        <dbReference type="Rhea" id="RHEA-COMP:10698"/>
        <dbReference type="Rhea" id="RHEA-COMP:10700"/>
        <dbReference type="Rhea" id="RHEA-COMP:12313"/>
        <dbReference type="Rhea" id="RHEA-COMP:12315"/>
        <dbReference type="ChEBI" id="CHEBI:15377"/>
        <dbReference type="ChEBI" id="CHEBI:16044"/>
        <dbReference type="ChEBI" id="CHEBI:29950"/>
        <dbReference type="ChEBI" id="CHEBI:44120"/>
        <dbReference type="ChEBI" id="CHEBI:50058"/>
        <dbReference type="EC" id="1.8.4.11"/>
    </reaction>
</comment>
<keyword evidence="8" id="KW-1185">Reference proteome</keyword>
<evidence type="ECO:0000256" key="5">
    <source>
        <dbReference type="SAM" id="SignalP"/>
    </source>
</evidence>
<dbReference type="GO" id="GO:0033744">
    <property type="term" value="F:L-methionine:thioredoxin-disulfide S-oxidoreductase activity"/>
    <property type="evidence" value="ECO:0007669"/>
    <property type="project" value="RHEA"/>
</dbReference>
<keyword evidence="5" id="KW-0732">Signal</keyword>
<feature type="domain" description="Peptide methionine sulphoxide reductase MsrA" evidence="6">
    <location>
        <begin position="49"/>
        <end position="200"/>
    </location>
</feature>
<reference evidence="7 8" key="1">
    <citation type="submission" date="2016-10" db="EMBL/GenBank/DDBJ databases">
        <authorList>
            <person name="de Groot N.N."/>
        </authorList>
    </citation>
    <scope>NUCLEOTIDE SEQUENCE [LARGE SCALE GENOMIC DNA]</scope>
    <source>
        <strain evidence="7 8">DSM 22489</strain>
    </source>
</reference>
<dbReference type="EMBL" id="FNVA01000007">
    <property type="protein sequence ID" value="SEG62872.1"/>
    <property type="molecule type" value="Genomic_DNA"/>
</dbReference>
<dbReference type="PROSITE" id="PS51257">
    <property type="entry name" value="PROKAR_LIPOPROTEIN"/>
    <property type="match status" value="1"/>
</dbReference>
<protein>
    <recommendedName>
        <fullName evidence="4">Peptide methionine sulfoxide reductase MsrA</fullName>
        <shortName evidence="4">Protein-methionine-S-oxide reductase</shortName>
        <ecNumber evidence="4">1.8.4.11</ecNumber>
    </recommendedName>
    <alternativeName>
        <fullName evidence="4">Peptide-methionine (S)-S-oxide reductase</fullName>
        <shortName evidence="4">Peptide Met(O) reductase</shortName>
    </alternativeName>
</protein>
<dbReference type="InterPro" id="IPR036509">
    <property type="entry name" value="Met_Sox_Rdtase_MsrA_sf"/>
</dbReference>
<evidence type="ECO:0000256" key="2">
    <source>
        <dbReference type="ARBA" id="ARBA00047806"/>
    </source>
</evidence>
<dbReference type="GO" id="GO:0008113">
    <property type="term" value="F:peptide-methionine (S)-S-oxide reductase activity"/>
    <property type="evidence" value="ECO:0007669"/>
    <property type="project" value="UniProtKB-UniRule"/>
</dbReference>
<dbReference type="EC" id="1.8.4.11" evidence="4"/>
<evidence type="ECO:0000256" key="1">
    <source>
        <dbReference type="ARBA" id="ARBA00023002"/>
    </source>
</evidence>
<comment type="catalytic activity">
    <reaction evidence="3 4">
        <text>[thioredoxin]-disulfide + L-methionine + H2O = L-methionine (S)-S-oxide + [thioredoxin]-dithiol</text>
        <dbReference type="Rhea" id="RHEA:19993"/>
        <dbReference type="Rhea" id="RHEA-COMP:10698"/>
        <dbReference type="Rhea" id="RHEA-COMP:10700"/>
        <dbReference type="ChEBI" id="CHEBI:15377"/>
        <dbReference type="ChEBI" id="CHEBI:29950"/>
        <dbReference type="ChEBI" id="CHEBI:50058"/>
        <dbReference type="ChEBI" id="CHEBI:57844"/>
        <dbReference type="ChEBI" id="CHEBI:58772"/>
        <dbReference type="EC" id="1.8.4.11"/>
    </reaction>
</comment>
<proteinExistence type="inferred from homology"/>
<dbReference type="SUPFAM" id="SSF55068">
    <property type="entry name" value="Peptide methionine sulfoxide reductase"/>
    <property type="match status" value="1"/>
</dbReference>
<evidence type="ECO:0000313" key="8">
    <source>
        <dbReference type="Proteomes" id="UP000236728"/>
    </source>
</evidence>
<dbReference type="OrthoDB" id="4174719at2"/>
<dbReference type="Proteomes" id="UP000236728">
    <property type="component" value="Unassembled WGS sequence"/>
</dbReference>